<proteinExistence type="predicted"/>
<keyword evidence="2" id="KW-1185">Reference proteome</keyword>
<evidence type="ECO:0000313" key="1">
    <source>
        <dbReference type="EMBL" id="KAK6542102.1"/>
    </source>
</evidence>
<name>A0AAV9XJ36_9PEZI</name>
<evidence type="ECO:0000313" key="2">
    <source>
        <dbReference type="Proteomes" id="UP001365542"/>
    </source>
</evidence>
<gene>
    <name evidence="1" type="ORF">TWF694_007871</name>
</gene>
<reference evidence="1 2" key="1">
    <citation type="submission" date="2019-10" db="EMBL/GenBank/DDBJ databases">
        <authorList>
            <person name="Palmer J.M."/>
        </authorList>
    </citation>
    <scope>NUCLEOTIDE SEQUENCE [LARGE SCALE GENOMIC DNA]</scope>
    <source>
        <strain evidence="1 2">TWF694</strain>
    </source>
</reference>
<organism evidence="1 2">
    <name type="scientific">Orbilia ellipsospora</name>
    <dbReference type="NCBI Taxonomy" id="2528407"/>
    <lineage>
        <taxon>Eukaryota</taxon>
        <taxon>Fungi</taxon>
        <taxon>Dikarya</taxon>
        <taxon>Ascomycota</taxon>
        <taxon>Pezizomycotina</taxon>
        <taxon>Orbiliomycetes</taxon>
        <taxon>Orbiliales</taxon>
        <taxon>Orbiliaceae</taxon>
        <taxon>Orbilia</taxon>
    </lineage>
</organism>
<dbReference type="EMBL" id="JAVHJO010000003">
    <property type="protein sequence ID" value="KAK6542102.1"/>
    <property type="molecule type" value="Genomic_DNA"/>
</dbReference>
<protein>
    <submittedName>
        <fullName evidence="1">Uncharacterized protein</fullName>
    </submittedName>
</protein>
<dbReference type="Proteomes" id="UP001365542">
    <property type="component" value="Unassembled WGS sequence"/>
</dbReference>
<dbReference type="AlphaFoldDB" id="A0AAV9XJ36"/>
<comment type="caution">
    <text evidence="1">The sequence shown here is derived from an EMBL/GenBank/DDBJ whole genome shotgun (WGS) entry which is preliminary data.</text>
</comment>
<sequence length="120" mass="13560">MACTMPKDQCTAILTLSDNPQRKFPNITALRRQKNTLISGEQDCYMIVPNPTQHLIKFSKSYPDGYADSPNHRTILDNLHLVATRNKAELCLSPWRANVLPQGRSLIPRIELPSKPSPIH</sequence>
<accession>A0AAV9XJ36</accession>